<evidence type="ECO:0000313" key="2">
    <source>
        <dbReference type="EMBL" id="MFC3959033.1"/>
    </source>
</evidence>
<feature type="compositionally biased region" description="Acidic residues" evidence="1">
    <location>
        <begin position="13"/>
        <end position="35"/>
    </location>
</feature>
<keyword evidence="3" id="KW-1185">Reference proteome</keyword>
<evidence type="ECO:0000256" key="1">
    <source>
        <dbReference type="SAM" id="MobiDB-lite"/>
    </source>
</evidence>
<dbReference type="RefSeq" id="WP_256533570.1">
    <property type="nucleotide sequence ID" value="NZ_CP101824.1"/>
</dbReference>
<gene>
    <name evidence="2" type="ORF">ACFOUR_11725</name>
</gene>
<evidence type="ECO:0000313" key="3">
    <source>
        <dbReference type="Proteomes" id="UP001595846"/>
    </source>
</evidence>
<accession>A0ABD5NQN8</accession>
<feature type="region of interest" description="Disordered" evidence="1">
    <location>
        <begin position="1"/>
        <end position="41"/>
    </location>
</feature>
<dbReference type="AlphaFoldDB" id="A0ABD5NQN8"/>
<sequence>MTPAGGANGSDVGEPDAVESDDADANATESDDGDDVPAWKAYGYPRKPEWAPDCPRCGGPILGVTVAGPGVSQVTPCGCRVPPSVIEIL</sequence>
<proteinExistence type="predicted"/>
<comment type="caution">
    <text evidence="2">The sequence shown here is derived from an EMBL/GenBank/DDBJ whole genome shotgun (WGS) entry which is preliminary data.</text>
</comment>
<organism evidence="2 3">
    <name type="scientific">Halovivax cerinus</name>
    <dbReference type="NCBI Taxonomy" id="1487865"/>
    <lineage>
        <taxon>Archaea</taxon>
        <taxon>Methanobacteriati</taxon>
        <taxon>Methanobacteriota</taxon>
        <taxon>Stenosarchaea group</taxon>
        <taxon>Halobacteria</taxon>
        <taxon>Halobacteriales</taxon>
        <taxon>Natrialbaceae</taxon>
        <taxon>Halovivax</taxon>
    </lineage>
</organism>
<reference evidence="2 3" key="1">
    <citation type="journal article" date="2019" name="Int. J. Syst. Evol. Microbiol.">
        <title>The Global Catalogue of Microorganisms (GCM) 10K type strain sequencing project: providing services to taxonomists for standard genome sequencing and annotation.</title>
        <authorList>
            <consortium name="The Broad Institute Genomics Platform"/>
            <consortium name="The Broad Institute Genome Sequencing Center for Infectious Disease"/>
            <person name="Wu L."/>
            <person name="Ma J."/>
        </authorList>
    </citation>
    <scope>NUCLEOTIDE SEQUENCE [LARGE SCALE GENOMIC DNA]</scope>
    <source>
        <strain evidence="2 3">IBRC-M 10256</strain>
    </source>
</reference>
<dbReference type="GeneID" id="73902701"/>
<name>A0ABD5NQN8_9EURY</name>
<dbReference type="Proteomes" id="UP001595846">
    <property type="component" value="Unassembled WGS sequence"/>
</dbReference>
<dbReference type="EMBL" id="JBHSAQ010000010">
    <property type="protein sequence ID" value="MFC3959033.1"/>
    <property type="molecule type" value="Genomic_DNA"/>
</dbReference>
<protein>
    <submittedName>
        <fullName evidence="2">Uncharacterized protein</fullName>
    </submittedName>
</protein>